<dbReference type="PANTHER" id="PTHR24305">
    <property type="entry name" value="CYTOCHROME P450"/>
    <property type="match status" value="1"/>
</dbReference>
<evidence type="ECO:0000256" key="12">
    <source>
        <dbReference type="ARBA" id="ARBA00023136"/>
    </source>
</evidence>
<dbReference type="OrthoDB" id="1470350at2759"/>
<evidence type="ECO:0000256" key="13">
    <source>
        <dbReference type="PIRSR" id="PIRSR602403-1"/>
    </source>
</evidence>
<dbReference type="Gene3D" id="1.10.630.10">
    <property type="entry name" value="Cytochrome P450"/>
    <property type="match status" value="1"/>
</dbReference>
<dbReference type="InterPro" id="IPR002403">
    <property type="entry name" value="Cyt_P450_E_grp-IV"/>
</dbReference>
<dbReference type="STRING" id="945553.A0A0D2MJ82"/>
<evidence type="ECO:0000256" key="10">
    <source>
        <dbReference type="ARBA" id="ARBA00023004"/>
    </source>
</evidence>
<evidence type="ECO:0000313" key="16">
    <source>
        <dbReference type="Proteomes" id="UP000054270"/>
    </source>
</evidence>
<dbReference type="PRINTS" id="PR00385">
    <property type="entry name" value="P450"/>
</dbReference>
<dbReference type="Proteomes" id="UP000054270">
    <property type="component" value="Unassembled WGS sequence"/>
</dbReference>
<dbReference type="InterPro" id="IPR036396">
    <property type="entry name" value="Cyt_P450_sf"/>
</dbReference>
<dbReference type="GO" id="GO:0020037">
    <property type="term" value="F:heme binding"/>
    <property type="evidence" value="ECO:0007669"/>
    <property type="project" value="InterPro"/>
</dbReference>
<evidence type="ECO:0008006" key="17">
    <source>
        <dbReference type="Google" id="ProtNLM"/>
    </source>
</evidence>
<evidence type="ECO:0000256" key="6">
    <source>
        <dbReference type="ARBA" id="ARBA00022692"/>
    </source>
</evidence>
<accession>A0A0D2MJ82</accession>
<feature type="chain" id="PRO_5002264857" description="Cytochrome P450" evidence="14">
    <location>
        <begin position="27"/>
        <end position="479"/>
    </location>
</feature>
<dbReference type="InterPro" id="IPR001128">
    <property type="entry name" value="Cyt_P450"/>
</dbReference>
<comment type="similarity">
    <text evidence="4">Belongs to the cytochrome P450 family.</text>
</comment>
<keyword evidence="5 13" id="KW-0349">Heme</keyword>
<comment type="pathway">
    <text evidence="3">Secondary metabolite biosynthesis; terpenoid biosynthesis.</text>
</comment>
<sequence>MDLANYLPAFVLAFALWITLFKKSKNDMNCISSLRGPALRSWIYGNMIEFMLEIPGGETASQWFGKYGNTFKFHACLGEEKLLTSDPTAIKHILSNPSVFGKSPAHQFINLVLFGTGSVLYAQGANHRRIRAVSNPMFSSSNVRSLTPLFRNIAQNLSDSWCTHSDSVIDVYRPIHLTTLRAITEAVMCYETTSSDEYTLAYDNLVLAIAQRTKAAVLTGAILSFLPRTVIEFLKNHPPSSMKKFRYHRMMARQISTRLLEEKRKASEIDEESNVNLFNKLVDTNDKAANKMTDDELHDQFGTLAIAGEDTTASTLLWILYALAVNPEWQDKLRREINNAFHGEPINELDYDKLPILNAVIKEVLRSHATIPFTERMASADATIPLADVVLASNGTRMKEIKVRKGQTVVISIMAYNRLSSIWGDDAHEFNPSRWLTKAERHTETASIGPYANLLSFLGGPRVCLGWRFAYVFFCRSVS</sequence>
<dbReference type="PANTHER" id="PTHR24305:SF166">
    <property type="entry name" value="CYTOCHROME P450 12A4, MITOCHONDRIAL-RELATED"/>
    <property type="match status" value="1"/>
</dbReference>
<keyword evidence="9" id="KW-0560">Oxidoreductase</keyword>
<keyword evidence="16" id="KW-1185">Reference proteome</keyword>
<comment type="subcellular location">
    <subcellularLocation>
        <location evidence="2">Membrane</location>
    </subcellularLocation>
</comment>
<dbReference type="InterPro" id="IPR050121">
    <property type="entry name" value="Cytochrome_P450_monoxygenase"/>
</dbReference>
<evidence type="ECO:0000256" key="3">
    <source>
        <dbReference type="ARBA" id="ARBA00004721"/>
    </source>
</evidence>
<keyword evidence="11" id="KW-0503">Monooxygenase</keyword>
<keyword evidence="14" id="KW-0732">Signal</keyword>
<keyword evidence="6" id="KW-0812">Transmembrane</keyword>
<reference evidence="16" key="1">
    <citation type="submission" date="2014-04" db="EMBL/GenBank/DDBJ databases">
        <title>Evolutionary Origins and Diversification of the Mycorrhizal Mutualists.</title>
        <authorList>
            <consortium name="DOE Joint Genome Institute"/>
            <consortium name="Mycorrhizal Genomics Consortium"/>
            <person name="Kohler A."/>
            <person name="Kuo A."/>
            <person name="Nagy L.G."/>
            <person name="Floudas D."/>
            <person name="Copeland A."/>
            <person name="Barry K.W."/>
            <person name="Cichocki N."/>
            <person name="Veneault-Fourrey C."/>
            <person name="LaButti K."/>
            <person name="Lindquist E.A."/>
            <person name="Lipzen A."/>
            <person name="Lundell T."/>
            <person name="Morin E."/>
            <person name="Murat C."/>
            <person name="Riley R."/>
            <person name="Ohm R."/>
            <person name="Sun H."/>
            <person name="Tunlid A."/>
            <person name="Henrissat B."/>
            <person name="Grigoriev I.V."/>
            <person name="Hibbett D.S."/>
            <person name="Martin F."/>
        </authorList>
    </citation>
    <scope>NUCLEOTIDE SEQUENCE [LARGE SCALE GENOMIC DNA]</scope>
    <source>
        <strain evidence="16">FD-334 SS-4</strain>
    </source>
</reference>
<evidence type="ECO:0000256" key="2">
    <source>
        <dbReference type="ARBA" id="ARBA00004370"/>
    </source>
</evidence>
<keyword evidence="7 13" id="KW-0479">Metal-binding</keyword>
<feature type="signal peptide" evidence="14">
    <location>
        <begin position="1"/>
        <end position="26"/>
    </location>
</feature>
<evidence type="ECO:0000256" key="11">
    <source>
        <dbReference type="ARBA" id="ARBA00023033"/>
    </source>
</evidence>
<dbReference type="EMBL" id="KN817541">
    <property type="protein sequence ID" value="KJA23708.1"/>
    <property type="molecule type" value="Genomic_DNA"/>
</dbReference>
<feature type="binding site" description="axial binding residue" evidence="13">
    <location>
        <position position="464"/>
    </location>
    <ligand>
        <name>heme</name>
        <dbReference type="ChEBI" id="CHEBI:30413"/>
    </ligand>
    <ligandPart>
        <name>Fe</name>
        <dbReference type="ChEBI" id="CHEBI:18248"/>
    </ligandPart>
</feature>
<dbReference type="GO" id="GO:0004497">
    <property type="term" value="F:monooxygenase activity"/>
    <property type="evidence" value="ECO:0007669"/>
    <property type="project" value="UniProtKB-KW"/>
</dbReference>
<dbReference type="Pfam" id="PF00067">
    <property type="entry name" value="p450"/>
    <property type="match status" value="1"/>
</dbReference>
<evidence type="ECO:0000256" key="7">
    <source>
        <dbReference type="ARBA" id="ARBA00022723"/>
    </source>
</evidence>
<evidence type="ECO:0000256" key="4">
    <source>
        <dbReference type="ARBA" id="ARBA00010617"/>
    </source>
</evidence>
<organism evidence="15 16">
    <name type="scientific">Hypholoma sublateritium (strain FD-334 SS-4)</name>
    <dbReference type="NCBI Taxonomy" id="945553"/>
    <lineage>
        <taxon>Eukaryota</taxon>
        <taxon>Fungi</taxon>
        <taxon>Dikarya</taxon>
        <taxon>Basidiomycota</taxon>
        <taxon>Agaricomycotina</taxon>
        <taxon>Agaricomycetes</taxon>
        <taxon>Agaricomycetidae</taxon>
        <taxon>Agaricales</taxon>
        <taxon>Agaricineae</taxon>
        <taxon>Strophariaceae</taxon>
        <taxon>Hypholoma</taxon>
    </lineage>
</organism>
<dbReference type="AlphaFoldDB" id="A0A0D2MJ82"/>
<keyword evidence="12" id="KW-0472">Membrane</keyword>
<keyword evidence="8" id="KW-1133">Transmembrane helix</keyword>
<dbReference type="GO" id="GO:0005506">
    <property type="term" value="F:iron ion binding"/>
    <property type="evidence" value="ECO:0007669"/>
    <property type="project" value="InterPro"/>
</dbReference>
<dbReference type="PRINTS" id="PR00465">
    <property type="entry name" value="EP450IV"/>
</dbReference>
<gene>
    <name evidence="15" type="ORF">HYPSUDRAFT_163021</name>
</gene>
<protein>
    <recommendedName>
        <fullName evidence="17">Cytochrome P450</fullName>
    </recommendedName>
</protein>
<proteinExistence type="inferred from homology"/>
<keyword evidence="10 13" id="KW-0408">Iron</keyword>
<dbReference type="SUPFAM" id="SSF48264">
    <property type="entry name" value="Cytochrome P450"/>
    <property type="match status" value="1"/>
</dbReference>
<evidence type="ECO:0000256" key="1">
    <source>
        <dbReference type="ARBA" id="ARBA00001971"/>
    </source>
</evidence>
<dbReference type="GO" id="GO:0016705">
    <property type="term" value="F:oxidoreductase activity, acting on paired donors, with incorporation or reduction of molecular oxygen"/>
    <property type="evidence" value="ECO:0007669"/>
    <property type="project" value="InterPro"/>
</dbReference>
<evidence type="ECO:0000256" key="5">
    <source>
        <dbReference type="ARBA" id="ARBA00022617"/>
    </source>
</evidence>
<comment type="cofactor">
    <cofactor evidence="1 13">
        <name>heme</name>
        <dbReference type="ChEBI" id="CHEBI:30413"/>
    </cofactor>
</comment>
<dbReference type="GO" id="GO:0016020">
    <property type="term" value="C:membrane"/>
    <property type="evidence" value="ECO:0007669"/>
    <property type="project" value="UniProtKB-SubCell"/>
</dbReference>
<name>A0A0D2MJ82_HYPSF</name>
<evidence type="ECO:0000256" key="9">
    <source>
        <dbReference type="ARBA" id="ARBA00023002"/>
    </source>
</evidence>
<evidence type="ECO:0000256" key="14">
    <source>
        <dbReference type="SAM" id="SignalP"/>
    </source>
</evidence>
<evidence type="ECO:0000313" key="15">
    <source>
        <dbReference type="EMBL" id="KJA23708.1"/>
    </source>
</evidence>
<evidence type="ECO:0000256" key="8">
    <source>
        <dbReference type="ARBA" id="ARBA00022989"/>
    </source>
</evidence>